<proteinExistence type="predicted"/>
<reference evidence="2 3" key="2">
    <citation type="journal article" date="2011" name="Stand. Genomic Sci.">
        <title>Complete genome sequence of Mahella australiensis type strain (50-1 BON).</title>
        <authorList>
            <person name="Sikorski J."/>
            <person name="Teshima H."/>
            <person name="Nolan M."/>
            <person name="Lucas S."/>
            <person name="Hammon N."/>
            <person name="Deshpande S."/>
            <person name="Cheng J.F."/>
            <person name="Pitluck S."/>
            <person name="Liolios K."/>
            <person name="Pagani I."/>
            <person name="Ivanova N."/>
            <person name="Huntemann M."/>
            <person name="Mavromatis K."/>
            <person name="Ovchinikova G."/>
            <person name="Pati A."/>
            <person name="Tapia R."/>
            <person name="Han C."/>
            <person name="Goodwin L."/>
            <person name="Chen A."/>
            <person name="Palaniappan K."/>
            <person name="Land M."/>
            <person name="Hauser L."/>
            <person name="Ngatchou-Djao O.D."/>
            <person name="Rohde M."/>
            <person name="Pukall R."/>
            <person name="Spring S."/>
            <person name="Abt B."/>
            <person name="Goker M."/>
            <person name="Detter J.C."/>
            <person name="Woyke T."/>
            <person name="Bristow J."/>
            <person name="Markowitz V."/>
            <person name="Hugenholtz P."/>
            <person name="Eisen J.A."/>
            <person name="Kyrpides N.C."/>
            <person name="Klenk H.P."/>
            <person name="Lapidus A."/>
        </authorList>
    </citation>
    <scope>NUCLEOTIDE SEQUENCE [LARGE SCALE GENOMIC DNA]</scope>
    <source>
        <strain evidence="3">DSM 15567 / CIP 107919 / 50-1 BON</strain>
    </source>
</reference>
<evidence type="ECO:0000313" key="2">
    <source>
        <dbReference type="EMBL" id="AEE97686.1"/>
    </source>
</evidence>
<dbReference type="Proteomes" id="UP000008457">
    <property type="component" value="Chromosome"/>
</dbReference>
<keyword evidence="3" id="KW-1185">Reference proteome</keyword>
<feature type="transmembrane region" description="Helical" evidence="1">
    <location>
        <begin position="88"/>
        <end position="105"/>
    </location>
</feature>
<keyword evidence="1" id="KW-0472">Membrane</keyword>
<dbReference type="HOGENOM" id="CLU_2382123_0_0_9"/>
<sequence length="106" mass="12058">MNKLNIFILCIIAVMLIAIFTNPSRQDYINWAQDVAEQEMAQEMDPNSILDSITGLVSRSIINNYLHTSTKLSNYLFFSIYRTDFGDAYIVALGIFGHFIVLNMAN</sequence>
<accession>F3ZXK5</accession>
<dbReference type="AlphaFoldDB" id="F3ZXK5"/>
<dbReference type="eggNOG" id="ENOG5033AJZ">
    <property type="taxonomic scope" value="Bacteria"/>
</dbReference>
<dbReference type="EMBL" id="CP002360">
    <property type="protein sequence ID" value="AEE97686.1"/>
    <property type="molecule type" value="Genomic_DNA"/>
</dbReference>
<organism evidence="2 3">
    <name type="scientific">Mahella australiensis (strain DSM 15567 / CIP 107919 / 50-1 BON)</name>
    <dbReference type="NCBI Taxonomy" id="697281"/>
    <lineage>
        <taxon>Bacteria</taxon>
        <taxon>Bacillati</taxon>
        <taxon>Bacillota</taxon>
        <taxon>Clostridia</taxon>
        <taxon>Thermoanaerobacterales</taxon>
        <taxon>Thermoanaerobacterales Family IV. Incertae Sedis</taxon>
        <taxon>Mahella</taxon>
    </lineage>
</organism>
<protein>
    <submittedName>
        <fullName evidence="2">Lipoprotein</fullName>
    </submittedName>
</protein>
<feature type="transmembrane region" description="Helical" evidence="1">
    <location>
        <begin position="6"/>
        <end position="23"/>
    </location>
</feature>
<evidence type="ECO:0000313" key="3">
    <source>
        <dbReference type="Proteomes" id="UP000008457"/>
    </source>
</evidence>
<keyword evidence="1" id="KW-1133">Transmembrane helix</keyword>
<evidence type="ECO:0000256" key="1">
    <source>
        <dbReference type="SAM" id="Phobius"/>
    </source>
</evidence>
<dbReference type="OrthoDB" id="2112284at2"/>
<dbReference type="STRING" id="697281.Mahau_2537"/>
<name>F3ZXK5_MAHA5</name>
<dbReference type="KEGG" id="mas:Mahau_2537"/>
<keyword evidence="2" id="KW-0449">Lipoprotein</keyword>
<reference evidence="3" key="1">
    <citation type="submission" date="2010-11" db="EMBL/GenBank/DDBJ databases">
        <title>The complete genome of Mahella australiensis DSM 15567.</title>
        <authorList>
            <consortium name="US DOE Joint Genome Institute (JGI-PGF)"/>
            <person name="Lucas S."/>
            <person name="Copeland A."/>
            <person name="Lapidus A."/>
            <person name="Bruce D."/>
            <person name="Goodwin L."/>
            <person name="Pitluck S."/>
            <person name="Kyrpides N."/>
            <person name="Mavromatis K."/>
            <person name="Pagani I."/>
            <person name="Ivanova N."/>
            <person name="Teshima H."/>
            <person name="Brettin T."/>
            <person name="Detter J.C."/>
            <person name="Han C."/>
            <person name="Tapia R."/>
            <person name="Land M."/>
            <person name="Hauser L."/>
            <person name="Markowitz V."/>
            <person name="Cheng J.-F."/>
            <person name="Hugenholtz P."/>
            <person name="Woyke T."/>
            <person name="Wu D."/>
            <person name="Spring S."/>
            <person name="Pukall R."/>
            <person name="Steenblock K."/>
            <person name="Schneider S."/>
            <person name="Klenk H.-P."/>
            <person name="Eisen J.A."/>
        </authorList>
    </citation>
    <scope>NUCLEOTIDE SEQUENCE [LARGE SCALE GENOMIC DNA]</scope>
    <source>
        <strain evidence="3">DSM 15567 / CIP 107919 / 50-1 BON</strain>
    </source>
</reference>
<gene>
    <name evidence="2" type="ordered locus">Mahau_2537</name>
</gene>
<dbReference type="Pfam" id="PF14271">
    <property type="entry name" value="DUF4359"/>
    <property type="match status" value="1"/>
</dbReference>
<keyword evidence="1" id="KW-0812">Transmembrane</keyword>
<dbReference type="RefSeq" id="WP_013782109.1">
    <property type="nucleotide sequence ID" value="NC_015520.1"/>
</dbReference>
<dbReference type="InterPro" id="IPR025578">
    <property type="entry name" value="DUF4359"/>
</dbReference>